<comment type="similarity">
    <text evidence="1">Belongs to the metallophosphoesterase superfamily. YfcE family.</text>
</comment>
<keyword evidence="1" id="KW-0479">Metal-binding</keyword>
<dbReference type="Pfam" id="PF12850">
    <property type="entry name" value="Metallophos_2"/>
    <property type="match status" value="1"/>
</dbReference>
<comment type="cofactor">
    <cofactor evidence="1">
        <name>a divalent metal cation</name>
        <dbReference type="ChEBI" id="CHEBI:60240"/>
    </cofactor>
</comment>
<accession>A0A7C2ZP35</accession>
<proteinExistence type="inferred from homology"/>
<dbReference type="EC" id="3.1.4.-" evidence="1"/>
<feature type="domain" description="Calcineurin-like phosphoesterase" evidence="2">
    <location>
        <begin position="7"/>
        <end position="147"/>
    </location>
</feature>
<dbReference type="Gene3D" id="3.60.21.10">
    <property type="match status" value="1"/>
</dbReference>
<evidence type="ECO:0000256" key="1">
    <source>
        <dbReference type="RuleBase" id="RU362039"/>
    </source>
</evidence>
<dbReference type="InterPro" id="IPR029052">
    <property type="entry name" value="Metallo-depent_PP-like"/>
</dbReference>
<dbReference type="NCBIfam" id="TIGR00040">
    <property type="entry name" value="yfcE"/>
    <property type="match status" value="1"/>
</dbReference>
<comment type="caution">
    <text evidence="3">The sequence shown here is derived from an EMBL/GenBank/DDBJ whole genome shotgun (WGS) entry which is preliminary data.</text>
</comment>
<protein>
    <recommendedName>
        <fullName evidence="1">Phosphoesterase</fullName>
        <ecNumber evidence="1">3.1.4.-</ecNumber>
    </recommendedName>
</protein>
<dbReference type="EMBL" id="DSGT01000007">
    <property type="protein sequence ID" value="HEW52998.1"/>
    <property type="molecule type" value="Genomic_DNA"/>
</dbReference>
<evidence type="ECO:0000313" key="3">
    <source>
        <dbReference type="EMBL" id="HEW52998.1"/>
    </source>
</evidence>
<sequence length="188" mass="21087">MDKNIALLIVSDSHIPERADEIDKQVLEFIKQRSYDIVVHAGDIIGEDVLELFKTFGSKCYAVQGNMDYLDLPEEEVFEVYGIRIGVIHGDQVRPRGNIEALSMIAKELGVQILISGHTHNPFVVLDYSNILHVNPGSITGVWGGGGGSMRPSFIEMEVKSDRTVIVRLYEETLKGLVLKREEIFKFV</sequence>
<evidence type="ECO:0000259" key="2">
    <source>
        <dbReference type="Pfam" id="PF12850"/>
    </source>
</evidence>
<dbReference type="AlphaFoldDB" id="A0A7C2ZP35"/>
<dbReference type="SUPFAM" id="SSF56300">
    <property type="entry name" value="Metallo-dependent phosphatases"/>
    <property type="match status" value="1"/>
</dbReference>
<dbReference type="GO" id="GO:0016787">
    <property type="term" value="F:hydrolase activity"/>
    <property type="evidence" value="ECO:0007669"/>
    <property type="project" value="UniProtKB-UniRule"/>
</dbReference>
<dbReference type="GO" id="GO:0046872">
    <property type="term" value="F:metal ion binding"/>
    <property type="evidence" value="ECO:0007669"/>
    <property type="project" value="UniProtKB-KW"/>
</dbReference>
<name>A0A7C2ZP35_9CREN</name>
<reference evidence="3" key="1">
    <citation type="journal article" date="2020" name="mSystems">
        <title>Genome- and Community-Level Interaction Insights into Carbon Utilization and Element Cycling Functions of Hydrothermarchaeota in Hydrothermal Sediment.</title>
        <authorList>
            <person name="Zhou Z."/>
            <person name="Liu Y."/>
            <person name="Xu W."/>
            <person name="Pan J."/>
            <person name="Luo Z.H."/>
            <person name="Li M."/>
        </authorList>
    </citation>
    <scope>NUCLEOTIDE SEQUENCE [LARGE SCALE GENOMIC DNA]</scope>
    <source>
        <strain evidence="3">SpSt-16</strain>
    </source>
</reference>
<gene>
    <name evidence="3" type="ORF">ENO77_02345</name>
</gene>
<dbReference type="InterPro" id="IPR000979">
    <property type="entry name" value="Phosphodiesterase_MJ0936/Vps29"/>
</dbReference>
<dbReference type="InterPro" id="IPR024654">
    <property type="entry name" value="Calcineurin-like_PHP_lpxH"/>
</dbReference>
<organism evidence="3">
    <name type="scientific">Ignisphaera aggregans</name>
    <dbReference type="NCBI Taxonomy" id="334771"/>
    <lineage>
        <taxon>Archaea</taxon>
        <taxon>Thermoproteota</taxon>
        <taxon>Thermoprotei</taxon>
        <taxon>Desulfurococcales</taxon>
        <taxon>Desulfurococcaceae</taxon>
        <taxon>Ignisphaera</taxon>
    </lineage>
</organism>
<dbReference type="PANTHER" id="PTHR11124">
    <property type="entry name" value="VACUOLAR SORTING PROTEIN VPS29"/>
    <property type="match status" value="1"/>
</dbReference>